<keyword evidence="2" id="KW-0964">Secreted</keyword>
<dbReference type="Pfam" id="PF00024">
    <property type="entry name" value="PAN_1"/>
    <property type="match status" value="3"/>
</dbReference>
<keyword evidence="11" id="KW-0094">Blood coagulation</keyword>
<name>A0AAV7D423_ENGPU</name>
<dbReference type="PANTHER" id="PTHR24252">
    <property type="entry name" value="ACROSIN-RELATED"/>
    <property type="match status" value="1"/>
</dbReference>
<evidence type="ECO:0000256" key="7">
    <source>
        <dbReference type="ARBA" id="ARBA00022737"/>
    </source>
</evidence>
<evidence type="ECO:0000259" key="16">
    <source>
        <dbReference type="PROSITE" id="PS50240"/>
    </source>
</evidence>
<keyword evidence="9 15" id="KW-0720">Serine protease</keyword>
<dbReference type="PROSITE" id="PS00134">
    <property type="entry name" value="TRYPSIN_HIS"/>
    <property type="match status" value="1"/>
</dbReference>
<proteinExistence type="predicted"/>
<accession>A0AAV7D423</accession>
<evidence type="ECO:0000256" key="14">
    <source>
        <dbReference type="ARBA" id="ARBA00023180"/>
    </source>
</evidence>
<dbReference type="InterPro" id="IPR001254">
    <property type="entry name" value="Trypsin_dom"/>
</dbReference>
<evidence type="ECO:0000256" key="2">
    <source>
        <dbReference type="ARBA" id="ARBA00022525"/>
    </source>
</evidence>
<dbReference type="Proteomes" id="UP000824782">
    <property type="component" value="Unassembled WGS sequence"/>
</dbReference>
<evidence type="ECO:0000256" key="8">
    <source>
        <dbReference type="ARBA" id="ARBA00022801"/>
    </source>
</evidence>
<dbReference type="GO" id="GO:0007596">
    <property type="term" value="P:blood coagulation"/>
    <property type="evidence" value="ECO:0007669"/>
    <property type="project" value="UniProtKB-KW"/>
</dbReference>
<dbReference type="SMART" id="SM00223">
    <property type="entry name" value="APPLE"/>
    <property type="match status" value="3"/>
</dbReference>
<evidence type="ECO:0000256" key="15">
    <source>
        <dbReference type="RuleBase" id="RU363034"/>
    </source>
</evidence>
<evidence type="ECO:0000256" key="10">
    <source>
        <dbReference type="ARBA" id="ARBA00022837"/>
    </source>
</evidence>
<dbReference type="InterPro" id="IPR001314">
    <property type="entry name" value="Peptidase_S1A"/>
</dbReference>
<evidence type="ECO:0000256" key="13">
    <source>
        <dbReference type="ARBA" id="ARBA00023157"/>
    </source>
</evidence>
<evidence type="ECO:0000256" key="5">
    <source>
        <dbReference type="ARBA" id="ARBA00022723"/>
    </source>
</evidence>
<keyword evidence="10" id="KW-0106">Calcium</keyword>
<dbReference type="PRINTS" id="PR00722">
    <property type="entry name" value="CHYMOTRYPSIN"/>
</dbReference>
<dbReference type="CDD" id="cd01100">
    <property type="entry name" value="APPLE_Factor_XI_like"/>
    <property type="match status" value="3"/>
</dbReference>
<protein>
    <recommendedName>
        <fullName evidence="20">Plasma kallikrein</fullName>
    </recommendedName>
</protein>
<evidence type="ECO:0000256" key="9">
    <source>
        <dbReference type="ARBA" id="ARBA00022825"/>
    </source>
</evidence>
<comment type="subcellular location">
    <subcellularLocation>
        <location evidence="1">Secreted</location>
    </subcellularLocation>
</comment>
<dbReference type="Pfam" id="PF00089">
    <property type="entry name" value="Trypsin"/>
    <property type="match status" value="1"/>
</dbReference>
<keyword evidence="12" id="KW-0865">Zymogen</keyword>
<dbReference type="PANTHER" id="PTHR24252:SF27">
    <property type="entry name" value="TRANSMEMBRANE PROTEASE SERINE 3-LIKE"/>
    <property type="match status" value="1"/>
</dbReference>
<dbReference type="InterPro" id="IPR009003">
    <property type="entry name" value="Peptidase_S1_PA"/>
</dbReference>
<dbReference type="InterPro" id="IPR043504">
    <property type="entry name" value="Peptidase_S1_PA_chymotrypsin"/>
</dbReference>
<evidence type="ECO:0008006" key="20">
    <source>
        <dbReference type="Google" id="ProtNLM"/>
    </source>
</evidence>
<organism evidence="18 19">
    <name type="scientific">Engystomops pustulosus</name>
    <name type="common">Tungara frog</name>
    <name type="synonym">Physalaemus pustulosus</name>
    <dbReference type="NCBI Taxonomy" id="76066"/>
    <lineage>
        <taxon>Eukaryota</taxon>
        <taxon>Metazoa</taxon>
        <taxon>Chordata</taxon>
        <taxon>Craniata</taxon>
        <taxon>Vertebrata</taxon>
        <taxon>Euteleostomi</taxon>
        <taxon>Amphibia</taxon>
        <taxon>Batrachia</taxon>
        <taxon>Anura</taxon>
        <taxon>Neobatrachia</taxon>
        <taxon>Hyloidea</taxon>
        <taxon>Leptodactylidae</taxon>
        <taxon>Leiuperinae</taxon>
        <taxon>Engystomops</taxon>
    </lineage>
</organism>
<evidence type="ECO:0000259" key="17">
    <source>
        <dbReference type="PROSITE" id="PS50948"/>
    </source>
</evidence>
<dbReference type="FunFam" id="2.40.10.10:FF:000003">
    <property type="entry name" value="Transmembrane serine protease 3"/>
    <property type="match status" value="1"/>
</dbReference>
<evidence type="ECO:0000256" key="1">
    <source>
        <dbReference type="ARBA" id="ARBA00004613"/>
    </source>
</evidence>
<dbReference type="EMBL" id="WNYA01000001">
    <property type="protein sequence ID" value="KAG8592189.1"/>
    <property type="molecule type" value="Genomic_DNA"/>
</dbReference>
<dbReference type="AlphaFoldDB" id="A0AAV7D423"/>
<dbReference type="GO" id="GO:0004252">
    <property type="term" value="F:serine-type endopeptidase activity"/>
    <property type="evidence" value="ECO:0007669"/>
    <property type="project" value="InterPro"/>
</dbReference>
<dbReference type="InterPro" id="IPR033116">
    <property type="entry name" value="TRYPSIN_SER"/>
</dbReference>
<dbReference type="CDD" id="cd00190">
    <property type="entry name" value="Tryp_SPc"/>
    <property type="match status" value="1"/>
</dbReference>
<evidence type="ECO:0000313" key="18">
    <source>
        <dbReference type="EMBL" id="KAG8592189.1"/>
    </source>
</evidence>
<feature type="domain" description="Apple" evidence="17">
    <location>
        <begin position="1"/>
        <end position="74"/>
    </location>
</feature>
<dbReference type="SUPFAM" id="SSF57414">
    <property type="entry name" value="Hairpin loop containing domain-like"/>
    <property type="match status" value="2"/>
</dbReference>
<dbReference type="SUPFAM" id="SSF50494">
    <property type="entry name" value="Trypsin-like serine proteases"/>
    <property type="match status" value="1"/>
</dbReference>
<keyword evidence="3 15" id="KW-0645">Protease</keyword>
<keyword evidence="14" id="KW-0325">Glycoprotein</keyword>
<dbReference type="InterPro" id="IPR018114">
    <property type="entry name" value="TRYPSIN_HIS"/>
</dbReference>
<dbReference type="SMART" id="SM00020">
    <property type="entry name" value="Tryp_SPc"/>
    <property type="match status" value="1"/>
</dbReference>
<sequence>MAGTTYNISKVASVEECQESCTNNEHCQFFTYVTEKFHNAQLRNMCYFKYSLRGMPTKIKQLPNVMCGFSLKACGKSSLDCQRDIFQDMEFSGGNLASVIAPNVQMCQKICAFYPNCLFFTYVTKDSSEPNQRNRCYLKTSQSAKPSTVLYKDNVASGFSLLSCRTPISVCPLPILNDTVFLGTDLQVGAVNGEKDCQQLCTNNIRCQFFTYRPNDCNKNKCKCHLRMSVNGLPTAIENGKGGTSGFSLRICKSRTSGGCGKPVDQAGRIVGGTDSYLGEWPWQVSMHLKLSSNKHVCGGSIISSQWIVTAAHCVFQWSLPRFWSIYVGIVNQTEITAATPTLEVEQILIHPDYIGAEGGMDIALLKLKTPIAYNDNQQAICLPPNEDSFVLPRTCWITGWGYTGEAGTTSDVLQKAEVPLQSTTECQKSYSTEAISNKVLCAGYKHGQIDSCKGDSGGPLACIVDKTWYLTGITSWGEGCARPDKPGVYTKVTELTDWIVKNTQIVI</sequence>
<gene>
    <name evidence="18" type="ORF">GDO81_000431</name>
</gene>
<dbReference type="Gene3D" id="3.50.4.10">
    <property type="entry name" value="Hepatocyte Growth Factor"/>
    <property type="match status" value="3"/>
</dbReference>
<dbReference type="PROSITE" id="PS50240">
    <property type="entry name" value="TRYPSIN_DOM"/>
    <property type="match status" value="1"/>
</dbReference>
<dbReference type="PROSITE" id="PS00135">
    <property type="entry name" value="TRYPSIN_SER"/>
    <property type="match status" value="1"/>
</dbReference>
<evidence type="ECO:0000256" key="3">
    <source>
        <dbReference type="ARBA" id="ARBA00022670"/>
    </source>
</evidence>
<dbReference type="PRINTS" id="PR00005">
    <property type="entry name" value="APPLEDOMAIN"/>
</dbReference>
<dbReference type="GO" id="GO:0046872">
    <property type="term" value="F:metal ion binding"/>
    <property type="evidence" value="ECO:0007669"/>
    <property type="project" value="UniProtKB-KW"/>
</dbReference>
<dbReference type="InterPro" id="IPR000177">
    <property type="entry name" value="Apple"/>
</dbReference>
<evidence type="ECO:0000313" key="19">
    <source>
        <dbReference type="Proteomes" id="UP000824782"/>
    </source>
</evidence>
<dbReference type="GO" id="GO:0006508">
    <property type="term" value="P:proteolysis"/>
    <property type="evidence" value="ECO:0007669"/>
    <property type="project" value="UniProtKB-KW"/>
</dbReference>
<keyword evidence="8 15" id="KW-0378">Hydrolase</keyword>
<keyword evidence="13" id="KW-1015">Disulfide bond</keyword>
<dbReference type="GO" id="GO:0005576">
    <property type="term" value="C:extracellular region"/>
    <property type="evidence" value="ECO:0007669"/>
    <property type="project" value="UniProtKB-SubCell"/>
</dbReference>
<reference evidence="18" key="1">
    <citation type="thesis" date="2020" institute="ProQuest LLC" country="789 East Eisenhower Parkway, Ann Arbor, MI, USA">
        <title>Comparative Genomics and Chromosome Evolution.</title>
        <authorList>
            <person name="Mudd A.B."/>
        </authorList>
    </citation>
    <scope>NUCLEOTIDE SEQUENCE</scope>
    <source>
        <strain evidence="18">237g6f4</strain>
        <tissue evidence="18">Blood</tissue>
    </source>
</reference>
<dbReference type="PROSITE" id="PS50948">
    <property type="entry name" value="PAN"/>
    <property type="match status" value="3"/>
</dbReference>
<dbReference type="InterPro" id="IPR003609">
    <property type="entry name" value="Pan_app"/>
</dbReference>
<dbReference type="Gene3D" id="2.40.10.10">
    <property type="entry name" value="Trypsin-like serine proteases"/>
    <property type="match status" value="1"/>
</dbReference>
<evidence type="ECO:0000256" key="12">
    <source>
        <dbReference type="ARBA" id="ARBA00023145"/>
    </source>
</evidence>
<feature type="domain" description="Peptidase S1" evidence="16">
    <location>
        <begin position="270"/>
        <end position="505"/>
    </location>
</feature>
<keyword evidence="4" id="KW-0356">Hemostasis</keyword>
<keyword evidence="19" id="KW-1185">Reference proteome</keyword>
<evidence type="ECO:0000256" key="4">
    <source>
        <dbReference type="ARBA" id="ARBA00022696"/>
    </source>
</evidence>
<keyword evidence="7" id="KW-0677">Repeat</keyword>
<evidence type="ECO:0000256" key="6">
    <source>
        <dbReference type="ARBA" id="ARBA00022729"/>
    </source>
</evidence>
<feature type="domain" description="Apple" evidence="17">
    <location>
        <begin position="81"/>
        <end position="164"/>
    </location>
</feature>
<keyword evidence="6" id="KW-0732">Signal</keyword>
<comment type="caution">
    <text evidence="18">The sequence shown here is derived from an EMBL/GenBank/DDBJ whole genome shotgun (WGS) entry which is preliminary data.</text>
</comment>
<evidence type="ECO:0000256" key="11">
    <source>
        <dbReference type="ARBA" id="ARBA00023084"/>
    </source>
</evidence>
<feature type="domain" description="Apple" evidence="17">
    <location>
        <begin position="171"/>
        <end position="252"/>
    </location>
</feature>
<keyword evidence="5" id="KW-0479">Metal-binding</keyword>